<comment type="caution">
    <text evidence="6">The sequence shown here is derived from an EMBL/GenBank/DDBJ whole genome shotgun (WGS) entry which is preliminary data.</text>
</comment>
<evidence type="ECO:0000256" key="3">
    <source>
        <dbReference type="SAM" id="Coils"/>
    </source>
</evidence>
<proteinExistence type="predicted"/>
<dbReference type="SUPFAM" id="SSF50939">
    <property type="entry name" value="Sialidases"/>
    <property type="match status" value="1"/>
</dbReference>
<dbReference type="Gene3D" id="2.120.10.10">
    <property type="match status" value="1"/>
</dbReference>
<gene>
    <name evidence="6" type="ORF">K678_12926</name>
</gene>
<protein>
    <submittedName>
        <fullName evidence="6">Photosystem II stability/assembly factor protein</fullName>
    </submittedName>
</protein>
<feature type="domain" description="Photosynthesis system II assembly factor Ycf48/Hcf136-like" evidence="5">
    <location>
        <begin position="186"/>
        <end position="302"/>
    </location>
</feature>
<dbReference type="Proteomes" id="UP000015350">
    <property type="component" value="Unassembled WGS sequence"/>
</dbReference>
<dbReference type="InterPro" id="IPR028203">
    <property type="entry name" value="PSII_CF48-like_dom"/>
</dbReference>
<dbReference type="STRING" id="1316936.K678_12926"/>
<feature type="coiled-coil region" evidence="3">
    <location>
        <begin position="136"/>
        <end position="165"/>
    </location>
</feature>
<dbReference type="InterPro" id="IPR036278">
    <property type="entry name" value="Sialidase_sf"/>
</dbReference>
<name>S9TR78_MAGFU</name>
<dbReference type="eggNOG" id="COG4447">
    <property type="taxonomic scope" value="Bacteria"/>
</dbReference>
<feature type="domain" description="Photosynthesis system II assembly factor Ycf48/Hcf136-like" evidence="5">
    <location>
        <begin position="64"/>
        <end position="123"/>
    </location>
</feature>
<evidence type="ECO:0000259" key="5">
    <source>
        <dbReference type="Pfam" id="PF14870"/>
    </source>
</evidence>
<dbReference type="RefSeq" id="WP_021132889.1">
    <property type="nucleotide sequence ID" value="NZ_AQPH01000055.1"/>
</dbReference>
<dbReference type="PATRIC" id="fig|1316936.3.peg.2579"/>
<keyword evidence="2" id="KW-0604">Photosystem II</keyword>
<evidence type="ECO:0000313" key="6">
    <source>
        <dbReference type="EMBL" id="EPY01035.1"/>
    </source>
</evidence>
<dbReference type="Pfam" id="PF14870">
    <property type="entry name" value="PSII_BNR"/>
    <property type="match status" value="2"/>
</dbReference>
<feature type="chain" id="PRO_5004557978" evidence="4">
    <location>
        <begin position="32"/>
        <end position="382"/>
    </location>
</feature>
<evidence type="ECO:0000256" key="1">
    <source>
        <dbReference type="ARBA" id="ARBA00022531"/>
    </source>
</evidence>
<evidence type="ECO:0000256" key="4">
    <source>
        <dbReference type="SAM" id="SignalP"/>
    </source>
</evidence>
<dbReference type="PANTHER" id="PTHR47199:SF2">
    <property type="entry name" value="PHOTOSYSTEM II STABILITY_ASSEMBLY FACTOR HCF136, CHLOROPLASTIC"/>
    <property type="match status" value="1"/>
</dbReference>
<evidence type="ECO:0000313" key="7">
    <source>
        <dbReference type="Proteomes" id="UP000015350"/>
    </source>
</evidence>
<dbReference type="GO" id="GO:0015979">
    <property type="term" value="P:photosynthesis"/>
    <property type="evidence" value="ECO:0007669"/>
    <property type="project" value="UniProtKB-KW"/>
</dbReference>
<dbReference type="PANTHER" id="PTHR47199">
    <property type="entry name" value="PHOTOSYSTEM II STABILITY/ASSEMBLY FACTOR HCF136, CHLOROPLASTIC"/>
    <property type="match status" value="1"/>
</dbReference>
<evidence type="ECO:0000256" key="2">
    <source>
        <dbReference type="ARBA" id="ARBA00023276"/>
    </source>
</evidence>
<dbReference type="InterPro" id="IPR015943">
    <property type="entry name" value="WD40/YVTN_repeat-like_dom_sf"/>
</dbReference>
<dbReference type="GO" id="GO:0009523">
    <property type="term" value="C:photosystem II"/>
    <property type="evidence" value="ECO:0007669"/>
    <property type="project" value="UniProtKB-KW"/>
</dbReference>
<keyword evidence="4" id="KW-0732">Signal</keyword>
<organism evidence="6 7">
    <name type="scientific">Magnetospirillum fulvum MGU-K5</name>
    <dbReference type="NCBI Taxonomy" id="1316936"/>
    <lineage>
        <taxon>Bacteria</taxon>
        <taxon>Pseudomonadati</taxon>
        <taxon>Pseudomonadota</taxon>
        <taxon>Alphaproteobacteria</taxon>
        <taxon>Rhodospirillales</taxon>
        <taxon>Rhodospirillaceae</taxon>
        <taxon>Magnetospirillum</taxon>
    </lineage>
</organism>
<dbReference type="Gene3D" id="2.130.10.10">
    <property type="entry name" value="YVTN repeat-like/Quinoprotein amine dehydrogenase"/>
    <property type="match status" value="2"/>
</dbReference>
<sequence length="382" mass="39329">MPSATARRCRSGTVLSLSFALLIGVAAPACAEKIDLSSLPAFKTAKAARALSLAVVTAGDRLVAVGERGIIVYSDDHGTSWTQAEVPVSVTLTAVTFPTPAEGWAVGHEGVILHSADRGESWQVQFDGTRAAAAVQQDAERRVALARARAEAASAQDEAAVAALDQAETALDDALAGVRFAPSRPFLAVAFRDRSFGLAVGSFGQIFRTTDGGASWVYLGDRIDNPERLHYGAVAIDPSGRIVVAGEGGRITRSSDGGEHWTVAALPERGSIAGLRRVGPAWLAYGGGGRVYRSVDDGASWTRIATCTGKPLIAGLVQGGSVLIYDSGGAPLVSDDGGLRWTCPAATDSSPRPVAAIAATADGKMVLAGPGGLRVSDIVTAR</sequence>
<reference evidence="6 7" key="1">
    <citation type="submission" date="2013-04" db="EMBL/GenBank/DDBJ databases">
        <authorList>
            <person name="Kuznetsov B."/>
            <person name="Ivanovsky R."/>
        </authorList>
    </citation>
    <scope>NUCLEOTIDE SEQUENCE [LARGE SCALE GENOMIC DNA]</scope>
    <source>
        <strain evidence="6 7">MGU-K5</strain>
    </source>
</reference>
<dbReference type="OrthoDB" id="9764804at2"/>
<dbReference type="CDD" id="cd15482">
    <property type="entry name" value="Sialidase_non-viral"/>
    <property type="match status" value="1"/>
</dbReference>
<accession>S9TR78</accession>
<keyword evidence="1" id="KW-0602">Photosynthesis</keyword>
<dbReference type="EMBL" id="AQPH01000055">
    <property type="protein sequence ID" value="EPY01035.1"/>
    <property type="molecule type" value="Genomic_DNA"/>
</dbReference>
<feature type="signal peptide" evidence="4">
    <location>
        <begin position="1"/>
        <end position="31"/>
    </location>
</feature>
<dbReference type="AlphaFoldDB" id="S9TR78"/>
<keyword evidence="3" id="KW-0175">Coiled coil</keyword>